<proteinExistence type="predicted"/>
<keyword evidence="1" id="KW-0472">Membrane</keyword>
<feature type="transmembrane region" description="Helical" evidence="1">
    <location>
        <begin position="133"/>
        <end position="152"/>
    </location>
</feature>
<evidence type="ECO:0000256" key="1">
    <source>
        <dbReference type="SAM" id="Phobius"/>
    </source>
</evidence>
<accession>A0ABQ8UX11</accession>
<keyword evidence="1" id="KW-0812">Transmembrane</keyword>
<organism evidence="2 3">
    <name type="scientific">Paratrimastix pyriformis</name>
    <dbReference type="NCBI Taxonomy" id="342808"/>
    <lineage>
        <taxon>Eukaryota</taxon>
        <taxon>Metamonada</taxon>
        <taxon>Preaxostyla</taxon>
        <taxon>Paratrimastigidae</taxon>
        <taxon>Paratrimastix</taxon>
    </lineage>
</organism>
<feature type="transmembrane region" description="Helical" evidence="1">
    <location>
        <begin position="101"/>
        <end position="121"/>
    </location>
</feature>
<reference evidence="2" key="1">
    <citation type="journal article" date="2022" name="bioRxiv">
        <title>Genomics of Preaxostyla Flagellates Illuminates Evolutionary Transitions and the Path Towards Mitochondrial Loss.</title>
        <authorList>
            <person name="Novak L.V.F."/>
            <person name="Treitli S.C."/>
            <person name="Pyrih J."/>
            <person name="Halakuc P."/>
            <person name="Pipaliya S.V."/>
            <person name="Vacek V."/>
            <person name="Brzon O."/>
            <person name="Soukal P."/>
            <person name="Eme L."/>
            <person name="Dacks J.B."/>
            <person name="Karnkowska A."/>
            <person name="Elias M."/>
            <person name="Hampl V."/>
        </authorList>
    </citation>
    <scope>NUCLEOTIDE SEQUENCE</scope>
    <source>
        <strain evidence="2">RCP-MX</strain>
    </source>
</reference>
<keyword evidence="1" id="KW-1133">Transmembrane helix</keyword>
<keyword evidence="3" id="KW-1185">Reference proteome</keyword>
<comment type="caution">
    <text evidence="2">The sequence shown here is derived from an EMBL/GenBank/DDBJ whole genome shotgun (WGS) entry which is preliminary data.</text>
</comment>
<evidence type="ECO:0000313" key="3">
    <source>
        <dbReference type="Proteomes" id="UP001141327"/>
    </source>
</evidence>
<dbReference type="Gene3D" id="3.30.40.10">
    <property type="entry name" value="Zinc/RING finger domain, C3HC4 (zinc finger)"/>
    <property type="match status" value="1"/>
</dbReference>
<evidence type="ECO:0000313" key="2">
    <source>
        <dbReference type="EMBL" id="KAJ4461310.1"/>
    </source>
</evidence>
<protein>
    <submittedName>
        <fullName evidence="2">Uncharacterized protein</fullName>
    </submittedName>
</protein>
<name>A0ABQ8UX11_9EUKA</name>
<dbReference type="EMBL" id="JAPMOS010000008">
    <property type="protein sequence ID" value="KAJ4461310.1"/>
    <property type="molecule type" value="Genomic_DNA"/>
</dbReference>
<sequence>MTGRRNRFTLGGSRRNTDWPSRVAEYACKMHKKPQIYIYPIHKECLEQWIRSRPHVDFQDSLRCDICHQQFRVLWGLPRWRDCSCLKCQDCCADYVDCFCYIFPMAFVCAMMGFVLLPAVWASWDGGNKKESLTYFVSFLFVTGLSATATLLKSIECVRAVYRRWKRRNITLQIPDDALTPLLATLASPPATPPSPISLLRSPLLGTPHSGESAHHGSM</sequence>
<dbReference type="Proteomes" id="UP001141327">
    <property type="component" value="Unassembled WGS sequence"/>
</dbReference>
<dbReference type="InterPro" id="IPR013083">
    <property type="entry name" value="Znf_RING/FYVE/PHD"/>
</dbReference>
<gene>
    <name evidence="2" type="ORF">PAPYR_2359</name>
</gene>